<keyword evidence="4" id="KW-1185">Reference proteome</keyword>
<reference evidence="3" key="1">
    <citation type="submission" date="2023-07" db="EMBL/GenBank/DDBJ databases">
        <authorList>
            <person name="Stuckert A."/>
        </authorList>
    </citation>
    <scope>NUCLEOTIDE SEQUENCE</scope>
</reference>
<dbReference type="PANTHER" id="PTHR46606">
    <property type="entry name" value="SHOOTIN-1"/>
    <property type="match status" value="1"/>
</dbReference>
<evidence type="ECO:0000313" key="3">
    <source>
        <dbReference type="EMBL" id="CAJ0931724.1"/>
    </source>
</evidence>
<evidence type="ECO:0008006" key="5">
    <source>
        <dbReference type="Google" id="ProtNLM"/>
    </source>
</evidence>
<proteinExistence type="predicted"/>
<dbReference type="EMBL" id="CAUEEQ010008033">
    <property type="protein sequence ID" value="CAJ0931724.1"/>
    <property type="molecule type" value="Genomic_DNA"/>
</dbReference>
<protein>
    <recommendedName>
        <fullName evidence="5">Shootin-1</fullName>
    </recommendedName>
</protein>
<dbReference type="InterPro" id="IPR024849">
    <property type="entry name" value="Shootin-1"/>
</dbReference>
<keyword evidence="1" id="KW-0175">Coiled coil</keyword>
<accession>A0ABN9L2W1</accession>
<gene>
    <name evidence="3" type="ORF">RIMI_LOCUS4862050</name>
</gene>
<feature type="region of interest" description="Disordered" evidence="2">
    <location>
        <begin position="1"/>
        <end position="33"/>
    </location>
</feature>
<feature type="compositionally biased region" description="Basic and acidic residues" evidence="2">
    <location>
        <begin position="24"/>
        <end position="33"/>
    </location>
</feature>
<name>A0ABN9L2W1_9NEOB</name>
<feature type="coiled-coil region" evidence="1">
    <location>
        <begin position="120"/>
        <end position="175"/>
    </location>
</feature>
<feature type="compositionally biased region" description="Polar residues" evidence="2">
    <location>
        <begin position="473"/>
        <end position="487"/>
    </location>
</feature>
<organism evidence="3 4">
    <name type="scientific">Ranitomeya imitator</name>
    <name type="common">mimic poison frog</name>
    <dbReference type="NCBI Taxonomy" id="111125"/>
    <lineage>
        <taxon>Eukaryota</taxon>
        <taxon>Metazoa</taxon>
        <taxon>Chordata</taxon>
        <taxon>Craniata</taxon>
        <taxon>Vertebrata</taxon>
        <taxon>Euteleostomi</taxon>
        <taxon>Amphibia</taxon>
        <taxon>Batrachia</taxon>
        <taxon>Anura</taxon>
        <taxon>Neobatrachia</taxon>
        <taxon>Hyloidea</taxon>
        <taxon>Dendrobatidae</taxon>
        <taxon>Dendrobatinae</taxon>
        <taxon>Ranitomeya</taxon>
    </lineage>
</organism>
<comment type="caution">
    <text evidence="3">The sequence shown here is derived from an EMBL/GenBank/DDBJ whole genome shotgun (WGS) entry which is preliminary data.</text>
</comment>
<evidence type="ECO:0000256" key="1">
    <source>
        <dbReference type="SAM" id="Coils"/>
    </source>
</evidence>
<evidence type="ECO:0000256" key="2">
    <source>
        <dbReference type="SAM" id="MobiDB-lite"/>
    </source>
</evidence>
<sequence length="521" mass="58822">MASFACDLQLSSSSESDIISEDEDSRRQLEESADLSEKLLEELTILKAEYEAALRREKQAEEELTTQVQEGNENLNTTEVDQCIFPMQSEQPVDVRPAGIGDQPMAEVNTDSSYENQQIIEDLKENIQKLLKEKEQIASELQELRIQATRLSEKFENERREKEAICAKLEKSQNKFLKLNRVSLAVTREYADALDQLELEQSLREEAESYASKVLKEKKAISRQSVILMQSVQPNEMLIKALDDVRSLTITLEVTKQELLMKVASLELKLSERPTQEEFLAAKESLNVVNTEKSQIEEELKATKENCTLLEEKVKSLEEELQRKEASAILMVAAPVSLPASPPPPPPPPPPAFPLIKAPEDPLAIIKQRRGQRKSEGSPVTGDPDIRADAVREMMERIKTGVVLRPARNNRKDQAVVTSKRKSVICQLQGILMDTARKPTRKPSRRRTSRKAKESELESVLQRRRRIVDIPQKTDSVQKTETNTVISEKNDSPPVDVTPSNDEDKSSSENQNPKTSDLCES</sequence>
<dbReference type="PANTHER" id="PTHR46606:SF1">
    <property type="entry name" value="SHOOTIN-1"/>
    <property type="match status" value="1"/>
</dbReference>
<evidence type="ECO:0000313" key="4">
    <source>
        <dbReference type="Proteomes" id="UP001176940"/>
    </source>
</evidence>
<dbReference type="Proteomes" id="UP001176940">
    <property type="component" value="Unassembled WGS sequence"/>
</dbReference>
<feature type="region of interest" description="Disordered" evidence="2">
    <location>
        <begin position="434"/>
        <end position="521"/>
    </location>
</feature>
<feature type="compositionally biased region" description="Basic residues" evidence="2">
    <location>
        <begin position="438"/>
        <end position="450"/>
    </location>
</feature>
<feature type="coiled-coil region" evidence="1">
    <location>
        <begin position="286"/>
        <end position="327"/>
    </location>
</feature>